<organism evidence="7 8">
    <name type="scientific">Brevibacillus centrosporus</name>
    <dbReference type="NCBI Taxonomy" id="54910"/>
    <lineage>
        <taxon>Bacteria</taxon>
        <taxon>Bacillati</taxon>
        <taxon>Bacillota</taxon>
        <taxon>Bacilli</taxon>
        <taxon>Bacillales</taxon>
        <taxon>Paenibacillaceae</taxon>
        <taxon>Brevibacillus</taxon>
    </lineage>
</organism>
<dbReference type="GO" id="GO:0015171">
    <property type="term" value="F:amino acid transmembrane transporter activity"/>
    <property type="evidence" value="ECO:0007669"/>
    <property type="project" value="TreeGrafter"/>
</dbReference>
<feature type="transmembrane region" description="Helical" evidence="6">
    <location>
        <begin position="67"/>
        <end position="85"/>
    </location>
</feature>
<dbReference type="AlphaFoldDB" id="A0A1I4D1X8"/>
<feature type="transmembrane region" description="Helical" evidence="6">
    <location>
        <begin position="6"/>
        <end position="26"/>
    </location>
</feature>
<protein>
    <submittedName>
        <fullName evidence="7">L-lysine exporter family protein LysE/ArgO</fullName>
    </submittedName>
</protein>
<gene>
    <name evidence="7" type="ORF">SAMN05518846_12262</name>
</gene>
<dbReference type="RefSeq" id="WP_092276139.1">
    <property type="nucleotide sequence ID" value="NZ_BJOE01000059.1"/>
</dbReference>
<dbReference type="GO" id="GO:0005886">
    <property type="term" value="C:plasma membrane"/>
    <property type="evidence" value="ECO:0007669"/>
    <property type="project" value="UniProtKB-SubCell"/>
</dbReference>
<evidence type="ECO:0000256" key="3">
    <source>
        <dbReference type="ARBA" id="ARBA00022692"/>
    </source>
</evidence>
<keyword evidence="4 6" id="KW-1133">Transmembrane helix</keyword>
<dbReference type="InterPro" id="IPR001123">
    <property type="entry name" value="LeuE-type"/>
</dbReference>
<dbReference type="STRING" id="1884381.SAMN05518846_12262"/>
<proteinExistence type="predicted"/>
<dbReference type="GeneID" id="301129854"/>
<evidence type="ECO:0000313" key="8">
    <source>
        <dbReference type="Proteomes" id="UP000198915"/>
    </source>
</evidence>
<accession>A0A1I4D1X8</accession>
<evidence type="ECO:0000256" key="4">
    <source>
        <dbReference type="ARBA" id="ARBA00022989"/>
    </source>
</evidence>
<keyword evidence="3 6" id="KW-0812">Transmembrane</keyword>
<feature type="transmembrane region" description="Helical" evidence="6">
    <location>
        <begin position="38"/>
        <end position="61"/>
    </location>
</feature>
<dbReference type="PANTHER" id="PTHR30086:SF20">
    <property type="entry name" value="ARGININE EXPORTER PROTEIN ARGO-RELATED"/>
    <property type="match status" value="1"/>
</dbReference>
<evidence type="ECO:0000256" key="1">
    <source>
        <dbReference type="ARBA" id="ARBA00004651"/>
    </source>
</evidence>
<keyword evidence="2" id="KW-1003">Cell membrane</keyword>
<dbReference type="PANTHER" id="PTHR30086">
    <property type="entry name" value="ARGININE EXPORTER PROTEIN ARGO"/>
    <property type="match status" value="1"/>
</dbReference>
<feature type="transmembrane region" description="Helical" evidence="6">
    <location>
        <begin position="185"/>
        <end position="206"/>
    </location>
</feature>
<keyword evidence="8" id="KW-1185">Reference proteome</keyword>
<evidence type="ECO:0000256" key="2">
    <source>
        <dbReference type="ARBA" id="ARBA00022475"/>
    </source>
</evidence>
<reference evidence="8" key="1">
    <citation type="submission" date="2016-10" db="EMBL/GenBank/DDBJ databases">
        <authorList>
            <person name="Varghese N."/>
            <person name="Submissions S."/>
        </authorList>
    </citation>
    <scope>NUCLEOTIDE SEQUENCE [LARGE SCALE GENOMIC DNA]</scope>
    <source>
        <strain evidence="8">OK042</strain>
    </source>
</reference>
<feature type="transmembrane region" description="Helical" evidence="6">
    <location>
        <begin position="119"/>
        <end position="142"/>
    </location>
</feature>
<dbReference type="Pfam" id="PF01810">
    <property type="entry name" value="LysE"/>
    <property type="match status" value="1"/>
</dbReference>
<dbReference type="EMBL" id="FORT01000022">
    <property type="protein sequence ID" value="SFK87694.1"/>
    <property type="molecule type" value="Genomic_DNA"/>
</dbReference>
<evidence type="ECO:0000256" key="5">
    <source>
        <dbReference type="ARBA" id="ARBA00023136"/>
    </source>
</evidence>
<keyword evidence="5 6" id="KW-0472">Membrane</keyword>
<feature type="transmembrane region" description="Helical" evidence="6">
    <location>
        <begin position="148"/>
        <end position="173"/>
    </location>
</feature>
<comment type="subcellular location">
    <subcellularLocation>
        <location evidence="1">Cell membrane</location>
        <topology evidence="1">Multi-pass membrane protein</topology>
    </subcellularLocation>
</comment>
<evidence type="ECO:0000313" key="7">
    <source>
        <dbReference type="EMBL" id="SFK87694.1"/>
    </source>
</evidence>
<evidence type="ECO:0000256" key="6">
    <source>
        <dbReference type="SAM" id="Phobius"/>
    </source>
</evidence>
<name>A0A1I4D1X8_9BACL</name>
<sequence>MTWFLSGFFLSLSLCLDLGIVNVAIIRTGVARGLLPSFLIGVGSSFGDLIYALLSMVGISLLMENRVIRWVLWLGGTLILLYMTWNMIKEFRSPKKIDLEEQGGEQNNRKRSWKDFSSGLGLALASPSAILWFATIGGSVIASSDANSASALLLFFSGFFTASITWSLFMAGVSSQGGKWLGHRLVRGFSFVSALLFLYFAGKVFLDGYHSLL</sequence>
<dbReference type="Proteomes" id="UP000198915">
    <property type="component" value="Unassembled WGS sequence"/>
</dbReference>